<keyword evidence="3" id="KW-1185">Reference proteome</keyword>
<proteinExistence type="predicted"/>
<comment type="caution">
    <text evidence="2">The sequence shown here is derived from an EMBL/GenBank/DDBJ whole genome shotgun (WGS) entry which is preliminary data.</text>
</comment>
<keyword evidence="1" id="KW-1133">Transmembrane helix</keyword>
<accession>A0ABW6BQ86</accession>
<organism evidence="2 3">
    <name type="scientific">Pontibacter toksunensis</name>
    <dbReference type="NCBI Taxonomy" id="1332631"/>
    <lineage>
        <taxon>Bacteria</taxon>
        <taxon>Pseudomonadati</taxon>
        <taxon>Bacteroidota</taxon>
        <taxon>Cytophagia</taxon>
        <taxon>Cytophagales</taxon>
        <taxon>Hymenobacteraceae</taxon>
        <taxon>Pontibacter</taxon>
    </lineage>
</organism>
<evidence type="ECO:0000313" key="2">
    <source>
        <dbReference type="EMBL" id="MFD2999097.1"/>
    </source>
</evidence>
<sequence length="125" mass="14296">MNMIHMSRFFPKNMPQRLHGLQIWGKLRQEQMSEAVSITKDTVTEFLKRQIERGDWKTVQEVLRGKPMTTAGKFLLEELRDSVVSKLIFRLGLRKVIAVGLVVVLLPLILAKVAGQLISKVKQTN</sequence>
<evidence type="ECO:0000313" key="3">
    <source>
        <dbReference type="Proteomes" id="UP001597641"/>
    </source>
</evidence>
<keyword evidence="1" id="KW-0472">Membrane</keyword>
<dbReference type="EMBL" id="JBHUOX010000001">
    <property type="protein sequence ID" value="MFD2999097.1"/>
    <property type="molecule type" value="Genomic_DNA"/>
</dbReference>
<evidence type="ECO:0000256" key="1">
    <source>
        <dbReference type="SAM" id="Phobius"/>
    </source>
</evidence>
<gene>
    <name evidence="2" type="ORF">ACFS7Z_01895</name>
</gene>
<name>A0ABW6BQ86_9BACT</name>
<feature type="transmembrane region" description="Helical" evidence="1">
    <location>
        <begin position="96"/>
        <end position="118"/>
    </location>
</feature>
<keyword evidence="1" id="KW-0812">Transmembrane</keyword>
<protein>
    <submittedName>
        <fullName evidence="2">Uncharacterized protein</fullName>
    </submittedName>
</protein>
<dbReference type="RefSeq" id="WP_377480030.1">
    <property type="nucleotide sequence ID" value="NZ_JBHUOX010000001.1"/>
</dbReference>
<dbReference type="Proteomes" id="UP001597641">
    <property type="component" value="Unassembled WGS sequence"/>
</dbReference>
<reference evidence="3" key="1">
    <citation type="journal article" date="2019" name="Int. J. Syst. Evol. Microbiol.">
        <title>The Global Catalogue of Microorganisms (GCM) 10K type strain sequencing project: providing services to taxonomists for standard genome sequencing and annotation.</title>
        <authorList>
            <consortium name="The Broad Institute Genomics Platform"/>
            <consortium name="The Broad Institute Genome Sequencing Center for Infectious Disease"/>
            <person name="Wu L."/>
            <person name="Ma J."/>
        </authorList>
    </citation>
    <scope>NUCLEOTIDE SEQUENCE [LARGE SCALE GENOMIC DNA]</scope>
    <source>
        <strain evidence="3">KCTC 23984</strain>
    </source>
</reference>